<dbReference type="EMBL" id="CP059735">
    <property type="protein sequence ID" value="WDE01163.1"/>
    <property type="molecule type" value="Genomic_DNA"/>
</dbReference>
<feature type="transmembrane region" description="Helical" evidence="8">
    <location>
        <begin position="79"/>
        <end position="102"/>
    </location>
</feature>
<dbReference type="InterPro" id="IPR050189">
    <property type="entry name" value="MFS_Efflux_Transporters"/>
</dbReference>
<dbReference type="PANTHER" id="PTHR43124">
    <property type="entry name" value="PURINE EFFLUX PUMP PBUE"/>
    <property type="match status" value="1"/>
</dbReference>
<feature type="transmembrane region" description="Helical" evidence="8">
    <location>
        <begin position="282"/>
        <end position="301"/>
    </location>
</feature>
<feature type="transmembrane region" description="Helical" evidence="8">
    <location>
        <begin position="108"/>
        <end position="125"/>
    </location>
</feature>
<evidence type="ECO:0000256" key="5">
    <source>
        <dbReference type="ARBA" id="ARBA00022692"/>
    </source>
</evidence>
<feature type="transmembrane region" description="Helical" evidence="8">
    <location>
        <begin position="12"/>
        <end position="31"/>
    </location>
</feature>
<dbReference type="AlphaFoldDB" id="A0AAE9YX80"/>
<feature type="domain" description="Major facilitator superfamily (MFS) profile" evidence="9">
    <location>
        <begin position="12"/>
        <end position="395"/>
    </location>
</feature>
<dbReference type="KEGG" id="tact:SG35_011295"/>
<name>A0AAE9YX80_9GAMM</name>
<dbReference type="InterPro" id="IPR011701">
    <property type="entry name" value="MFS"/>
</dbReference>
<dbReference type="GO" id="GO:1990961">
    <property type="term" value="P:xenobiotic detoxification by transmembrane export across the plasma membrane"/>
    <property type="evidence" value="ECO:0007669"/>
    <property type="project" value="InterPro"/>
</dbReference>
<keyword evidence="4" id="KW-1003">Cell membrane</keyword>
<evidence type="ECO:0000259" key="9">
    <source>
        <dbReference type="PROSITE" id="PS50850"/>
    </source>
</evidence>
<gene>
    <name evidence="10" type="ORF">SG35_011295</name>
</gene>
<feature type="transmembrane region" description="Helical" evidence="8">
    <location>
        <begin position="343"/>
        <end position="366"/>
    </location>
</feature>
<dbReference type="Gene3D" id="1.20.1720.10">
    <property type="entry name" value="Multidrug resistance protein D"/>
    <property type="match status" value="1"/>
</dbReference>
<proteinExistence type="inferred from homology"/>
<organism evidence="10 11">
    <name type="scientific">Thalassomonas actiniarum</name>
    <dbReference type="NCBI Taxonomy" id="485447"/>
    <lineage>
        <taxon>Bacteria</taxon>
        <taxon>Pseudomonadati</taxon>
        <taxon>Pseudomonadota</taxon>
        <taxon>Gammaproteobacteria</taxon>
        <taxon>Alteromonadales</taxon>
        <taxon>Colwelliaceae</taxon>
        <taxon>Thalassomonas</taxon>
    </lineage>
</organism>
<dbReference type="GO" id="GO:0005886">
    <property type="term" value="C:plasma membrane"/>
    <property type="evidence" value="ECO:0007669"/>
    <property type="project" value="UniProtKB-SubCell"/>
</dbReference>
<reference evidence="10 11" key="2">
    <citation type="journal article" date="2022" name="Mar. Drugs">
        <title>Bioassay-Guided Fractionation Leads to the Detection of Cholic Acid Generated by the Rare Thalassomonas sp.</title>
        <authorList>
            <person name="Pheiffer F."/>
            <person name="Schneider Y.K."/>
            <person name="Hansen E.H."/>
            <person name="Andersen J.H."/>
            <person name="Isaksson J."/>
            <person name="Busche T."/>
            <person name="R C."/>
            <person name="Kalinowski J."/>
            <person name="Zyl L.V."/>
            <person name="Trindade M."/>
        </authorList>
    </citation>
    <scope>NUCLEOTIDE SEQUENCE [LARGE SCALE GENOMIC DNA]</scope>
    <source>
        <strain evidence="10 11">A5K-106</strain>
    </source>
</reference>
<keyword evidence="6 8" id="KW-1133">Transmembrane helix</keyword>
<feature type="transmembrane region" description="Helical" evidence="8">
    <location>
        <begin position="220"/>
        <end position="239"/>
    </location>
</feature>
<dbReference type="PANTHER" id="PTHR43124:SF3">
    <property type="entry name" value="CHLORAMPHENICOL EFFLUX PUMP RV0191"/>
    <property type="match status" value="1"/>
</dbReference>
<dbReference type="InterPro" id="IPR020846">
    <property type="entry name" value="MFS_dom"/>
</dbReference>
<dbReference type="InterPro" id="IPR036259">
    <property type="entry name" value="MFS_trans_sf"/>
</dbReference>
<reference evidence="10 11" key="1">
    <citation type="journal article" date="2015" name="Genome Announc.">
        <title>Draft Genome Sequences of Marine Isolates of Thalassomonas viridans and Thalassomonas actiniarum.</title>
        <authorList>
            <person name="Olonade I."/>
            <person name="van Zyl L.J."/>
            <person name="Trindade M."/>
        </authorList>
    </citation>
    <scope>NUCLEOTIDE SEQUENCE [LARGE SCALE GENOMIC DNA]</scope>
    <source>
        <strain evidence="10 11">A5K-106</strain>
    </source>
</reference>
<feature type="transmembrane region" description="Helical" evidence="8">
    <location>
        <begin position="137"/>
        <end position="159"/>
    </location>
</feature>
<feature type="transmembrane region" description="Helical" evidence="8">
    <location>
        <begin position="251"/>
        <end position="270"/>
    </location>
</feature>
<protein>
    <recommendedName>
        <fullName evidence="8">Bcr/CflA family efflux transporter</fullName>
    </recommendedName>
</protein>
<sequence>MKQDRPEVKKEFIALMAILMSLVALTIDAMLPALSQIGTSLQVENSNDNQLIITSVFLGMAVGLIFYGPLSDAYGRKKIIYLGIAIFILGNLLSIFSSSFFVMLAGRVLQGFGVASCRVVSLAMIRDQFEGPQMGKVMSLIMMFFIMVPALAPSVGQGILLFSQWRAIFVLILVFGIISLFWLHFRQQETLALEKRIPLSLASFKSGASETLKHPVSRRYMLGSGIIFGAFVGYLSTAQQILQHQYQLGDLFSLYFGALALAIGLSSFANSKLVMRFNMAKLCRGALIVLTITALGFYFYIENLETQPPLMALMAYLAVTFFSIGLLFGNLNTLALHPLGHIAGIATSVISSVQTLVSVLIGAIIGQLYEGSVVPLVLGFFFCSLTTLVLIYRTKKAAAI</sequence>
<keyword evidence="11" id="KW-1185">Reference proteome</keyword>
<comment type="similarity">
    <text evidence="2 8">Belongs to the major facilitator superfamily. Bcr/CmlA family.</text>
</comment>
<keyword evidence="5 8" id="KW-0812">Transmembrane</keyword>
<evidence type="ECO:0000256" key="3">
    <source>
        <dbReference type="ARBA" id="ARBA00022448"/>
    </source>
</evidence>
<keyword evidence="7 8" id="KW-0472">Membrane</keyword>
<feature type="transmembrane region" description="Helical" evidence="8">
    <location>
        <begin position="51"/>
        <end position="67"/>
    </location>
</feature>
<feature type="transmembrane region" description="Helical" evidence="8">
    <location>
        <begin position="372"/>
        <end position="392"/>
    </location>
</feature>
<evidence type="ECO:0000256" key="2">
    <source>
        <dbReference type="ARBA" id="ARBA00006236"/>
    </source>
</evidence>
<dbReference type="SUPFAM" id="SSF103473">
    <property type="entry name" value="MFS general substrate transporter"/>
    <property type="match status" value="1"/>
</dbReference>
<evidence type="ECO:0000256" key="4">
    <source>
        <dbReference type="ARBA" id="ARBA00022475"/>
    </source>
</evidence>
<evidence type="ECO:0000313" key="10">
    <source>
        <dbReference type="EMBL" id="WDE01163.1"/>
    </source>
</evidence>
<dbReference type="RefSeq" id="WP_044831466.1">
    <property type="nucleotide sequence ID" value="NZ_CP059735.1"/>
</dbReference>
<dbReference type="InterPro" id="IPR004812">
    <property type="entry name" value="Efflux_drug-R_Bcr/CmlA"/>
</dbReference>
<dbReference type="Pfam" id="PF07690">
    <property type="entry name" value="MFS_1"/>
    <property type="match status" value="1"/>
</dbReference>
<evidence type="ECO:0000256" key="1">
    <source>
        <dbReference type="ARBA" id="ARBA00004651"/>
    </source>
</evidence>
<keyword evidence="3 8" id="KW-0813">Transport</keyword>
<dbReference type="NCBIfam" id="TIGR00710">
    <property type="entry name" value="efflux_Bcr_CflA"/>
    <property type="match status" value="1"/>
</dbReference>
<accession>A0AAE9YX80</accession>
<evidence type="ECO:0000256" key="8">
    <source>
        <dbReference type="RuleBase" id="RU365088"/>
    </source>
</evidence>
<keyword evidence="8" id="KW-0997">Cell inner membrane</keyword>
<dbReference type="PROSITE" id="PS50850">
    <property type="entry name" value="MFS"/>
    <property type="match status" value="1"/>
</dbReference>
<dbReference type="Proteomes" id="UP000032568">
    <property type="component" value="Chromosome"/>
</dbReference>
<evidence type="ECO:0000256" key="7">
    <source>
        <dbReference type="ARBA" id="ARBA00023136"/>
    </source>
</evidence>
<feature type="transmembrane region" description="Helical" evidence="8">
    <location>
        <begin position="313"/>
        <end position="331"/>
    </location>
</feature>
<evidence type="ECO:0000313" key="11">
    <source>
        <dbReference type="Proteomes" id="UP000032568"/>
    </source>
</evidence>
<comment type="subcellular location">
    <subcellularLocation>
        <location evidence="8">Cell inner membrane</location>
        <topology evidence="8">Multi-pass membrane protein</topology>
    </subcellularLocation>
    <subcellularLocation>
        <location evidence="1">Cell membrane</location>
        <topology evidence="1">Multi-pass membrane protein</topology>
    </subcellularLocation>
</comment>
<evidence type="ECO:0000256" key="6">
    <source>
        <dbReference type="ARBA" id="ARBA00022989"/>
    </source>
</evidence>
<feature type="transmembrane region" description="Helical" evidence="8">
    <location>
        <begin position="165"/>
        <end position="185"/>
    </location>
</feature>
<dbReference type="CDD" id="cd17320">
    <property type="entry name" value="MFS_MdfA_MDR_like"/>
    <property type="match status" value="1"/>
</dbReference>
<dbReference type="GO" id="GO:0042910">
    <property type="term" value="F:xenobiotic transmembrane transporter activity"/>
    <property type="evidence" value="ECO:0007669"/>
    <property type="project" value="InterPro"/>
</dbReference>